<accession>A0A0P4VY62</accession>
<organism evidence="13">
    <name type="scientific">Scylla olivacea</name>
    <name type="common">Orange mud crab</name>
    <name type="synonym">Cancer olivacea</name>
    <dbReference type="NCBI Taxonomy" id="85551"/>
    <lineage>
        <taxon>Eukaryota</taxon>
        <taxon>Metazoa</taxon>
        <taxon>Ecdysozoa</taxon>
        <taxon>Arthropoda</taxon>
        <taxon>Crustacea</taxon>
        <taxon>Multicrustacea</taxon>
        <taxon>Malacostraca</taxon>
        <taxon>Eumalacostraca</taxon>
        <taxon>Eucarida</taxon>
        <taxon>Decapoda</taxon>
        <taxon>Pleocyemata</taxon>
        <taxon>Brachyura</taxon>
        <taxon>Eubrachyura</taxon>
        <taxon>Portunoidea</taxon>
        <taxon>Portunidae</taxon>
        <taxon>Portuninae</taxon>
        <taxon>Scylla</taxon>
    </lineage>
</organism>
<keyword evidence="5" id="KW-0999">Mitochondrion inner membrane</keyword>
<dbReference type="InterPro" id="IPR008949">
    <property type="entry name" value="Isoprenoid_synthase_dom_sf"/>
</dbReference>
<evidence type="ECO:0000256" key="7">
    <source>
        <dbReference type="ARBA" id="ARBA00023128"/>
    </source>
</evidence>
<evidence type="ECO:0000256" key="3">
    <source>
        <dbReference type="ARBA" id="ARBA00012396"/>
    </source>
</evidence>
<evidence type="ECO:0000256" key="9">
    <source>
        <dbReference type="ARBA" id="ARBA00038273"/>
    </source>
</evidence>
<protein>
    <recommendedName>
        <fullName evidence="11">NADH dehydrogenase (ubiquinone) complex I, assembly factor 6</fullName>
        <ecNumber evidence="3">2.5.1.32</ecNumber>
    </recommendedName>
</protein>
<name>A0A0P4VY62_SCYOL</name>
<proteinExistence type="inferred from homology"/>
<evidence type="ECO:0000256" key="11">
    <source>
        <dbReference type="ARBA" id="ARBA00069034"/>
    </source>
</evidence>
<evidence type="ECO:0000256" key="4">
    <source>
        <dbReference type="ARBA" id="ARBA00022746"/>
    </source>
</evidence>
<dbReference type="GO" id="GO:0005743">
    <property type="term" value="C:mitochondrial inner membrane"/>
    <property type="evidence" value="ECO:0007669"/>
    <property type="project" value="UniProtKB-SubCell"/>
</dbReference>
<dbReference type="GO" id="GO:0016117">
    <property type="term" value="P:carotenoid biosynthetic process"/>
    <property type="evidence" value="ECO:0007669"/>
    <property type="project" value="UniProtKB-KW"/>
</dbReference>
<evidence type="ECO:0000256" key="8">
    <source>
        <dbReference type="ARBA" id="ARBA00023136"/>
    </source>
</evidence>
<dbReference type="EC" id="2.5.1.32" evidence="3"/>
<keyword evidence="6" id="KW-0809">Transit peptide</keyword>
<dbReference type="AlphaFoldDB" id="A0A0P4VY62"/>
<evidence type="ECO:0000256" key="6">
    <source>
        <dbReference type="ARBA" id="ARBA00022946"/>
    </source>
</evidence>
<evidence type="ECO:0000256" key="5">
    <source>
        <dbReference type="ARBA" id="ARBA00022792"/>
    </source>
</evidence>
<dbReference type="InterPro" id="IPR002060">
    <property type="entry name" value="Squ/phyt_synthse"/>
</dbReference>
<feature type="chain" id="PRO_5006070171" description="NADH dehydrogenase (ubiquinone) complex I, assembly factor 6" evidence="12">
    <location>
        <begin position="24"/>
        <end position="324"/>
    </location>
</feature>
<reference evidence="13" key="1">
    <citation type="submission" date="2015-09" db="EMBL/GenBank/DDBJ databases">
        <title>Scylla olivacea transcriptome.</title>
        <authorList>
            <person name="Ikhwanuddin M."/>
        </authorList>
    </citation>
    <scope>NUCLEOTIDE SEQUENCE</scope>
</reference>
<dbReference type="PANTHER" id="PTHR31480">
    <property type="entry name" value="BIFUNCTIONAL LYCOPENE CYCLASE/PHYTOENE SYNTHASE"/>
    <property type="match status" value="1"/>
</dbReference>
<evidence type="ECO:0000256" key="2">
    <source>
        <dbReference type="ARBA" id="ARBA00004273"/>
    </source>
</evidence>
<evidence type="ECO:0000313" key="13">
    <source>
        <dbReference type="EMBL" id="JAI60921.1"/>
    </source>
</evidence>
<dbReference type="Gene3D" id="1.10.600.10">
    <property type="entry name" value="Farnesyl Diphosphate Synthase"/>
    <property type="match status" value="1"/>
</dbReference>
<keyword evidence="4" id="KW-0125">Carotenoid biosynthesis</keyword>
<dbReference type="FunFam" id="1.10.600.10:FF:000013">
    <property type="entry name" value="NADH dehydrogenase (ubiquinone) complex I, assembly factor 6"/>
    <property type="match status" value="1"/>
</dbReference>
<evidence type="ECO:0000256" key="12">
    <source>
        <dbReference type="SAM" id="SignalP"/>
    </source>
</evidence>
<keyword evidence="8" id="KW-0472">Membrane</keyword>
<comment type="catalytic activity">
    <reaction evidence="1">
        <text>2 (2E,6E,10E)-geranylgeranyl diphosphate = 15-cis-phytoene + 2 diphosphate</text>
        <dbReference type="Rhea" id="RHEA:34475"/>
        <dbReference type="ChEBI" id="CHEBI:27787"/>
        <dbReference type="ChEBI" id="CHEBI:33019"/>
        <dbReference type="ChEBI" id="CHEBI:58756"/>
        <dbReference type="EC" id="2.5.1.32"/>
    </reaction>
</comment>
<dbReference type="EMBL" id="GDRN01088085">
    <property type="protein sequence ID" value="JAI60921.1"/>
    <property type="molecule type" value="Transcribed_RNA"/>
</dbReference>
<evidence type="ECO:0000256" key="10">
    <source>
        <dbReference type="ARBA" id="ARBA00056665"/>
    </source>
</evidence>
<sequence length="324" mass="36891">MALWRFGAAPLVVPLRYLSGVTAVPGEWSGVAGSRAHSTTPVRRTSNTTQYCLDAVRRYDYENFLALLLLPQGARSAGTAVRAFNVEVAQVQDVTSEVLIAKMRLQFWRETLDEIYNDDVPRQPVAMELHRAIRKHRLSRRWLRSLVDAREEQLERRYFPSITELEAYSEKSNSSLYYLILQALGSENLHADHAASHLGKAEGIIKSLRGIPHNASKRKVFLPQDIMMKHGVSQEDVIRGSREQNLKDVVYDVASQAYQHVEHARSFMKDVPKEARVALLPAVSVSSFLKTLQKAHFDIFDSSLQLRNNWLPCSLFWAKVSKKY</sequence>
<evidence type="ECO:0000256" key="1">
    <source>
        <dbReference type="ARBA" id="ARBA00001805"/>
    </source>
</evidence>
<keyword evidence="7" id="KW-0496">Mitochondrion</keyword>
<dbReference type="SUPFAM" id="SSF48576">
    <property type="entry name" value="Terpenoid synthases"/>
    <property type="match status" value="1"/>
</dbReference>
<feature type="signal peptide" evidence="12">
    <location>
        <begin position="1"/>
        <end position="23"/>
    </location>
</feature>
<dbReference type="Pfam" id="PF00494">
    <property type="entry name" value="SQS_PSY"/>
    <property type="match status" value="1"/>
</dbReference>
<comment type="function">
    <text evidence="10">Involved in the assembly of mitochondrial NADH:ubiquinone oxidoreductase complex (complex I) at early stages. May play a role in the biogenesis of complex I subunit MT-ND1.</text>
</comment>
<keyword evidence="12" id="KW-0732">Signal</keyword>
<comment type="similarity">
    <text evidence="9">Belongs to the NDUFAF6 family.</text>
</comment>
<comment type="subcellular location">
    <subcellularLocation>
        <location evidence="2">Mitochondrion inner membrane</location>
    </subcellularLocation>
</comment>